<sequence>MTGVPNDATLKVYAATAPERLHELALSADSRDAVRLALTLARQESQDATDWAVRLAEDLAADQDPDTWRDLVRQLAWQLVQRPSSVALKRQFEELTPTALDDPATEVRACLLHEMALRWGISDDSCRAYGERLGRLQHPLAWLPLQTLAFEHRMRQSAWNDGGLVGSESPETLRAGYPEPPPTLSGARTGRAARRVPDDERTTAAMTGFAQLGAEAAFYTLAGPLDPADFNAALLSALDAECLDGVTPQTLTAVHTTADDVAEDLFTAAFGGGMWEQGRWGAYARLATWRSLYALMDLDPDVSHYEAVRIAADHRWLRFAVHREADNDWFFGDLSDTAFAVLDPTRTRIAVIAATDTD</sequence>
<gene>
    <name evidence="2" type="ORF">QIS96_14630</name>
</gene>
<evidence type="ECO:0000313" key="2">
    <source>
        <dbReference type="EMBL" id="MDI3405048.1"/>
    </source>
</evidence>
<dbReference type="EMBL" id="JASCIQ010000013">
    <property type="protein sequence ID" value="MDI3405048.1"/>
    <property type="molecule type" value="Genomic_DNA"/>
</dbReference>
<accession>A0ABT6SA33</accession>
<evidence type="ECO:0000256" key="1">
    <source>
        <dbReference type="SAM" id="MobiDB-lite"/>
    </source>
</evidence>
<name>A0ABT6SA33_9ACTN</name>
<dbReference type="InterPro" id="IPR045756">
    <property type="entry name" value="DUF6183"/>
</dbReference>
<dbReference type="Proteomes" id="UP001223978">
    <property type="component" value="Unassembled WGS sequence"/>
</dbReference>
<dbReference type="Pfam" id="PF19681">
    <property type="entry name" value="DUF6183"/>
    <property type="match status" value="1"/>
</dbReference>
<reference evidence="2 3" key="1">
    <citation type="submission" date="2023-05" db="EMBL/GenBank/DDBJ databases">
        <title>Draft genome sequence of Streptomyces sp. B-S-A6 isolated from a cave soil in Thailand.</title>
        <authorList>
            <person name="Chamroensaksri N."/>
            <person name="Muangham S."/>
        </authorList>
    </citation>
    <scope>NUCLEOTIDE SEQUENCE [LARGE SCALE GENOMIC DNA]</scope>
    <source>
        <strain evidence="2 3">B-S-A6</strain>
    </source>
</reference>
<feature type="region of interest" description="Disordered" evidence="1">
    <location>
        <begin position="177"/>
        <end position="199"/>
    </location>
</feature>
<evidence type="ECO:0000313" key="3">
    <source>
        <dbReference type="Proteomes" id="UP001223978"/>
    </source>
</evidence>
<comment type="caution">
    <text evidence="2">The sequence shown here is derived from an EMBL/GenBank/DDBJ whole genome shotgun (WGS) entry which is preliminary data.</text>
</comment>
<keyword evidence="3" id="KW-1185">Reference proteome</keyword>
<protein>
    <submittedName>
        <fullName evidence="2">DUF6183 family protein</fullName>
    </submittedName>
</protein>
<organism evidence="2 3">
    <name type="scientific">Streptomyces cavernicola</name>
    <dbReference type="NCBI Taxonomy" id="3043613"/>
    <lineage>
        <taxon>Bacteria</taxon>
        <taxon>Bacillati</taxon>
        <taxon>Actinomycetota</taxon>
        <taxon>Actinomycetes</taxon>
        <taxon>Kitasatosporales</taxon>
        <taxon>Streptomycetaceae</taxon>
        <taxon>Streptomyces</taxon>
    </lineage>
</organism>
<proteinExistence type="predicted"/>
<dbReference type="RefSeq" id="WP_282542988.1">
    <property type="nucleotide sequence ID" value="NZ_JASCIQ010000013.1"/>
</dbReference>